<proteinExistence type="predicted"/>
<evidence type="ECO:0008006" key="3">
    <source>
        <dbReference type="Google" id="ProtNLM"/>
    </source>
</evidence>
<reference evidence="1 2" key="1">
    <citation type="submission" date="2024-02" db="EMBL/GenBank/DDBJ databases">
        <title>Herpetosiphon gulosus NBRC 112829.</title>
        <authorList>
            <person name="Ichikawa N."/>
            <person name="Katano-Makiyama Y."/>
            <person name="Hidaka K."/>
        </authorList>
    </citation>
    <scope>NUCLEOTIDE SEQUENCE [LARGE SCALE GENOMIC DNA]</scope>
    <source>
        <strain evidence="1 2">NBRC 112829</strain>
    </source>
</reference>
<keyword evidence="2" id="KW-1185">Reference proteome</keyword>
<accession>A0ABP9X2D7</accession>
<dbReference type="Proteomes" id="UP001428290">
    <property type="component" value="Unassembled WGS sequence"/>
</dbReference>
<sequence>MSFFRQRRSLIVLSLLNIGLLLATWWLLLQLLGLELTALPSSWRQQAPTWTDGQKVTAFFLLSLSLTLPRMLWQLILEWNTSYHVEADGLTIRTLGLLQYYPWQALAQLRPNYSYDDYVQRIDVLIAPEFSQTRWYRRWLYRHYYNKVPLYATSGQLVSLLSQIKQHCG</sequence>
<dbReference type="RefSeq" id="WP_345723186.1">
    <property type="nucleotide sequence ID" value="NZ_BAABRU010000012.1"/>
</dbReference>
<protein>
    <recommendedName>
        <fullName evidence="3">DUF2207 domain-containing protein</fullName>
    </recommendedName>
</protein>
<dbReference type="EMBL" id="BAABRU010000012">
    <property type="protein sequence ID" value="GAA5529577.1"/>
    <property type="molecule type" value="Genomic_DNA"/>
</dbReference>
<evidence type="ECO:0000313" key="1">
    <source>
        <dbReference type="EMBL" id="GAA5529577.1"/>
    </source>
</evidence>
<comment type="caution">
    <text evidence="1">The sequence shown here is derived from an EMBL/GenBank/DDBJ whole genome shotgun (WGS) entry which is preliminary data.</text>
</comment>
<gene>
    <name evidence="1" type="ORF">Hgul01_03389</name>
</gene>
<name>A0ABP9X2D7_9CHLR</name>
<evidence type="ECO:0000313" key="2">
    <source>
        <dbReference type="Proteomes" id="UP001428290"/>
    </source>
</evidence>
<organism evidence="1 2">
    <name type="scientific">Herpetosiphon gulosus</name>
    <dbReference type="NCBI Taxonomy" id="1973496"/>
    <lineage>
        <taxon>Bacteria</taxon>
        <taxon>Bacillati</taxon>
        <taxon>Chloroflexota</taxon>
        <taxon>Chloroflexia</taxon>
        <taxon>Herpetosiphonales</taxon>
        <taxon>Herpetosiphonaceae</taxon>
        <taxon>Herpetosiphon</taxon>
    </lineage>
</organism>